<feature type="compositionally biased region" description="Low complexity" evidence="1">
    <location>
        <begin position="391"/>
        <end position="402"/>
    </location>
</feature>
<feature type="compositionally biased region" description="Polar residues" evidence="1">
    <location>
        <begin position="112"/>
        <end position="129"/>
    </location>
</feature>
<feature type="compositionally biased region" description="Low complexity" evidence="1">
    <location>
        <begin position="17"/>
        <end position="32"/>
    </location>
</feature>
<dbReference type="AlphaFoldDB" id="A0A9P5YKI1"/>
<proteinExistence type="predicted"/>
<feature type="region of interest" description="Disordered" evidence="1">
    <location>
        <begin position="60"/>
        <end position="79"/>
    </location>
</feature>
<keyword evidence="2" id="KW-1133">Transmembrane helix</keyword>
<feature type="compositionally biased region" description="Low complexity" evidence="1">
    <location>
        <begin position="456"/>
        <end position="467"/>
    </location>
</feature>
<feature type="transmembrane region" description="Helical" evidence="2">
    <location>
        <begin position="267"/>
        <end position="288"/>
    </location>
</feature>
<dbReference type="EMBL" id="MU155795">
    <property type="protein sequence ID" value="KAF9470959.1"/>
    <property type="molecule type" value="Genomic_DNA"/>
</dbReference>
<protein>
    <submittedName>
        <fullName evidence="3">Uncharacterized protein</fullName>
    </submittedName>
</protein>
<keyword evidence="4" id="KW-1185">Reference proteome</keyword>
<accession>A0A9P5YKI1</accession>
<evidence type="ECO:0000313" key="4">
    <source>
        <dbReference type="Proteomes" id="UP000807469"/>
    </source>
</evidence>
<dbReference type="Proteomes" id="UP000807469">
    <property type="component" value="Unassembled WGS sequence"/>
</dbReference>
<feature type="region of interest" description="Disordered" evidence="1">
    <location>
        <begin position="90"/>
        <end position="218"/>
    </location>
</feature>
<evidence type="ECO:0000313" key="3">
    <source>
        <dbReference type="EMBL" id="KAF9470959.1"/>
    </source>
</evidence>
<evidence type="ECO:0000256" key="2">
    <source>
        <dbReference type="SAM" id="Phobius"/>
    </source>
</evidence>
<sequence>MPISSELERVKSTPLMESSTSLSPLPATSEPLNSVPPIVSPSSDEPLVLPQPVRLDTSELLKVAGPAQPDNSEPLQSAPIVPILSASLLPSIATPPHAPSRSVPSPSDHHSQPSLAGSDSLVQTPLTASGGSGSRGTKRVQIDTVSEKGAGKEPKKKKQRTFDPAPRRSSGRVATLKERAAMPLVTDKPVIAETPPRPPSPHPQAHPRLRLHPSNSTSPYPSRPILSGVFGALALLVVLISGFILLRRCMDARIEGRRRRRPEVAASRTFFLFAHPLFDLFFILVASVSTKPSKAPLTPFFLQSSKQPYHALPRYAYGADLQADYTPFLISPPPPLLSSPNVPFVTSRPSTMSMAKHSLSHNASQAQGLSDHSHIPHRAHQHPLPPHRRPCLLSLLTHLPPLRAHPHPPPQPHTHQPPQHQPPPPSSTPSSSSRPTSSKLLTTTSHPQKRDGSAVSLDTSLAMSSSSFVAARRSTTTNAGRRWEDEDEDTLPPGYVLL</sequence>
<name>A0A9P5YKI1_9AGAR</name>
<comment type="caution">
    <text evidence="3">The sequence shown here is derived from an EMBL/GenBank/DDBJ whole genome shotgun (WGS) entry which is preliminary data.</text>
</comment>
<feature type="transmembrane region" description="Helical" evidence="2">
    <location>
        <begin position="225"/>
        <end position="246"/>
    </location>
</feature>
<reference evidence="3" key="1">
    <citation type="submission" date="2020-11" db="EMBL/GenBank/DDBJ databases">
        <authorList>
            <consortium name="DOE Joint Genome Institute"/>
            <person name="Ahrendt S."/>
            <person name="Riley R."/>
            <person name="Andreopoulos W."/>
            <person name="Labutti K."/>
            <person name="Pangilinan J."/>
            <person name="Ruiz-Duenas F.J."/>
            <person name="Barrasa J.M."/>
            <person name="Sanchez-Garcia M."/>
            <person name="Camarero S."/>
            <person name="Miyauchi S."/>
            <person name="Serrano A."/>
            <person name="Linde D."/>
            <person name="Babiker R."/>
            <person name="Drula E."/>
            <person name="Ayuso-Fernandez I."/>
            <person name="Pacheco R."/>
            <person name="Padilla G."/>
            <person name="Ferreira P."/>
            <person name="Barriuso J."/>
            <person name="Kellner H."/>
            <person name="Castanera R."/>
            <person name="Alfaro M."/>
            <person name="Ramirez L."/>
            <person name="Pisabarro A.G."/>
            <person name="Kuo A."/>
            <person name="Tritt A."/>
            <person name="Lipzen A."/>
            <person name="He G."/>
            <person name="Yan M."/>
            <person name="Ng V."/>
            <person name="Cullen D."/>
            <person name="Martin F."/>
            <person name="Rosso M.-N."/>
            <person name="Henrissat B."/>
            <person name="Hibbett D."/>
            <person name="Martinez A.T."/>
            <person name="Grigoriev I.V."/>
        </authorList>
    </citation>
    <scope>NUCLEOTIDE SEQUENCE</scope>
    <source>
        <strain evidence="3">CIRM-BRFM 674</strain>
    </source>
</reference>
<feature type="compositionally biased region" description="Low complexity" evidence="1">
    <location>
        <begin position="428"/>
        <end position="446"/>
    </location>
</feature>
<feature type="region of interest" description="Disordered" evidence="1">
    <location>
        <begin position="1"/>
        <end position="53"/>
    </location>
</feature>
<keyword evidence="2" id="KW-0812">Transmembrane</keyword>
<evidence type="ECO:0000256" key="1">
    <source>
        <dbReference type="SAM" id="MobiDB-lite"/>
    </source>
</evidence>
<organism evidence="3 4">
    <name type="scientific">Pholiota conissans</name>
    <dbReference type="NCBI Taxonomy" id="109636"/>
    <lineage>
        <taxon>Eukaryota</taxon>
        <taxon>Fungi</taxon>
        <taxon>Dikarya</taxon>
        <taxon>Basidiomycota</taxon>
        <taxon>Agaricomycotina</taxon>
        <taxon>Agaricomycetes</taxon>
        <taxon>Agaricomycetidae</taxon>
        <taxon>Agaricales</taxon>
        <taxon>Agaricineae</taxon>
        <taxon>Strophariaceae</taxon>
        <taxon>Pholiota</taxon>
    </lineage>
</organism>
<feature type="compositionally biased region" description="Basic and acidic residues" evidence="1">
    <location>
        <begin position="1"/>
        <end position="11"/>
    </location>
</feature>
<feature type="compositionally biased region" description="Basic residues" evidence="1">
    <location>
        <begin position="375"/>
        <end position="390"/>
    </location>
</feature>
<feature type="compositionally biased region" description="Pro residues" evidence="1">
    <location>
        <begin position="195"/>
        <end position="204"/>
    </location>
</feature>
<keyword evidence="2" id="KW-0472">Membrane</keyword>
<feature type="compositionally biased region" description="Polar residues" evidence="1">
    <location>
        <begin position="360"/>
        <end position="370"/>
    </location>
</feature>
<gene>
    <name evidence="3" type="ORF">BDN70DRAFT_998775</name>
</gene>
<feature type="region of interest" description="Disordered" evidence="1">
    <location>
        <begin position="341"/>
        <end position="498"/>
    </location>
</feature>